<dbReference type="AlphaFoldDB" id="I1CJU1"/>
<name>I1CJU1_RHIO9</name>
<evidence type="ECO:0000313" key="3">
    <source>
        <dbReference type="Proteomes" id="UP000009138"/>
    </source>
</evidence>
<protein>
    <recommendedName>
        <fullName evidence="4">Endonuclease/exonuclease/phosphatase domain-containing protein</fullName>
    </recommendedName>
</protein>
<dbReference type="InterPro" id="IPR036691">
    <property type="entry name" value="Endo/exonu/phosph_ase_sf"/>
</dbReference>
<keyword evidence="3" id="KW-1185">Reference proteome</keyword>
<dbReference type="InParanoid" id="I1CJU1"/>
<reference evidence="2 3" key="1">
    <citation type="journal article" date="2009" name="PLoS Genet.">
        <title>Genomic analysis of the basal lineage fungus Rhizopus oryzae reveals a whole-genome duplication.</title>
        <authorList>
            <person name="Ma L.-J."/>
            <person name="Ibrahim A.S."/>
            <person name="Skory C."/>
            <person name="Grabherr M.G."/>
            <person name="Burger G."/>
            <person name="Butler M."/>
            <person name="Elias M."/>
            <person name="Idnurm A."/>
            <person name="Lang B.F."/>
            <person name="Sone T."/>
            <person name="Abe A."/>
            <person name="Calvo S.E."/>
            <person name="Corrochano L.M."/>
            <person name="Engels R."/>
            <person name="Fu J."/>
            <person name="Hansberg W."/>
            <person name="Kim J.-M."/>
            <person name="Kodira C.D."/>
            <person name="Koehrsen M.J."/>
            <person name="Liu B."/>
            <person name="Miranda-Saavedra D."/>
            <person name="O'Leary S."/>
            <person name="Ortiz-Castellanos L."/>
            <person name="Poulter R."/>
            <person name="Rodriguez-Romero J."/>
            <person name="Ruiz-Herrera J."/>
            <person name="Shen Y.-Q."/>
            <person name="Zeng Q."/>
            <person name="Galagan J."/>
            <person name="Birren B.W."/>
            <person name="Cuomo C.A."/>
            <person name="Wickes B.L."/>
        </authorList>
    </citation>
    <scope>NUCLEOTIDE SEQUENCE [LARGE SCALE GENOMIC DNA]</scope>
    <source>
        <strain evidence="3">RA 99-880 / ATCC MYA-4621 / FGSC 9543 / NRRL 43880</strain>
    </source>
</reference>
<sequence>MAYHSHETLNPPDTPQSSSPINFRIATLKCRSLVKSADVSTRNHFIRYLRIRPLEILALQETHASTIPLQQTFHMQFQASNSLWSPHCGLVCFSALLSFSNTKYSVCGRVISTKVTHVHGAFDPVTITVVYAPAGRRDRFTFLEELAQNGASLLPEFGSSRHILLGDLNYTYATHLSSSAPCQASSSWLSYIDSCFIDCVTDTDCSPVATFSRGSSCSCIDYIFGTMDMFEFAHTIFTTMSAFDPHMSPQDKWDKIKTSVAHSAKSFSRRDIATKVFGDRLLNDLSASLRASSMDYSMDLPDQVYITFASMFADLAMGSATCDDTSVKLIVEGAGLDYGPRRLLRGIANLIQKLPSTPVNVKNTSETALWSTYFDPILSTLLSDPDRNMHLQWSNSAPTERGSTRPDAAIYHKQQGSFVGSRGYGEAKPEGTSTHDISVDFLRLAVFCKNSIDVSLLDSTLAFQINNFTITFYLQQLTARGIYASFEIACITFPRSLEGIPAFFNLHNIRLLLAVNKVFWHKCVVSGKPATIAHRYCQTIPNWQKNIRTQQDSQRTPSLRIEQ</sequence>
<dbReference type="GeneID" id="93620397"/>
<gene>
    <name evidence="2" type="ORF">RO3G_13432</name>
</gene>
<feature type="region of interest" description="Disordered" evidence="1">
    <location>
        <begin position="1"/>
        <end position="20"/>
    </location>
</feature>
<dbReference type="OrthoDB" id="2288096at2759"/>
<dbReference type="EMBL" id="CH476743">
    <property type="protein sequence ID" value="EIE88721.1"/>
    <property type="molecule type" value="Genomic_DNA"/>
</dbReference>
<dbReference type="Proteomes" id="UP000009138">
    <property type="component" value="Unassembled WGS sequence"/>
</dbReference>
<evidence type="ECO:0008006" key="4">
    <source>
        <dbReference type="Google" id="ProtNLM"/>
    </source>
</evidence>
<dbReference type="RefSeq" id="XP_067524117.1">
    <property type="nucleotide sequence ID" value="XM_067668016.1"/>
</dbReference>
<proteinExistence type="predicted"/>
<organism evidence="2 3">
    <name type="scientific">Rhizopus delemar (strain RA 99-880 / ATCC MYA-4621 / FGSC 9543 / NRRL 43880)</name>
    <name type="common">Mucormycosis agent</name>
    <name type="synonym">Rhizopus arrhizus var. delemar</name>
    <dbReference type="NCBI Taxonomy" id="246409"/>
    <lineage>
        <taxon>Eukaryota</taxon>
        <taxon>Fungi</taxon>
        <taxon>Fungi incertae sedis</taxon>
        <taxon>Mucoromycota</taxon>
        <taxon>Mucoromycotina</taxon>
        <taxon>Mucoromycetes</taxon>
        <taxon>Mucorales</taxon>
        <taxon>Mucorineae</taxon>
        <taxon>Rhizopodaceae</taxon>
        <taxon>Rhizopus</taxon>
    </lineage>
</organism>
<dbReference type="VEuPathDB" id="FungiDB:RO3G_13432"/>
<evidence type="ECO:0000313" key="2">
    <source>
        <dbReference type="EMBL" id="EIE88721.1"/>
    </source>
</evidence>
<dbReference type="SUPFAM" id="SSF56219">
    <property type="entry name" value="DNase I-like"/>
    <property type="match status" value="1"/>
</dbReference>
<accession>I1CJU1</accession>
<dbReference type="eggNOG" id="ENOG502T9ZP">
    <property type="taxonomic scope" value="Eukaryota"/>
</dbReference>
<evidence type="ECO:0000256" key="1">
    <source>
        <dbReference type="SAM" id="MobiDB-lite"/>
    </source>
</evidence>
<dbReference type="Gene3D" id="3.60.10.10">
    <property type="entry name" value="Endonuclease/exonuclease/phosphatase"/>
    <property type="match status" value="1"/>
</dbReference>